<evidence type="ECO:0000256" key="7">
    <source>
        <dbReference type="ARBA" id="ARBA00022993"/>
    </source>
</evidence>
<dbReference type="GO" id="GO:0004140">
    <property type="term" value="F:dephospho-CoA kinase activity"/>
    <property type="evidence" value="ECO:0007669"/>
    <property type="project" value="UniProtKB-UniRule"/>
</dbReference>
<keyword evidence="2 8" id="KW-0963">Cytoplasm</keyword>
<dbReference type="PANTHER" id="PTHR10695">
    <property type="entry name" value="DEPHOSPHO-COA KINASE-RELATED"/>
    <property type="match status" value="1"/>
</dbReference>
<dbReference type="PROSITE" id="PS51219">
    <property type="entry name" value="DPCK"/>
    <property type="match status" value="1"/>
</dbReference>
<feature type="binding site" evidence="8">
    <location>
        <begin position="10"/>
        <end position="15"/>
    </location>
    <ligand>
        <name>ATP</name>
        <dbReference type="ChEBI" id="CHEBI:30616"/>
    </ligand>
</feature>
<dbReference type="UniPathway" id="UPA00241">
    <property type="reaction ID" value="UER00356"/>
</dbReference>
<evidence type="ECO:0000256" key="4">
    <source>
        <dbReference type="ARBA" id="ARBA00022741"/>
    </source>
</evidence>
<evidence type="ECO:0000313" key="10">
    <source>
        <dbReference type="EMBL" id="KGE16312.1"/>
    </source>
</evidence>
<keyword evidence="6 8" id="KW-0067">ATP-binding</keyword>
<name>A0A098M435_9BACL</name>
<dbReference type="FunFam" id="3.40.50.300:FF:000991">
    <property type="entry name" value="Dephospho-CoA kinase"/>
    <property type="match status" value="1"/>
</dbReference>
<comment type="similarity">
    <text evidence="1 8">Belongs to the CoaE family.</text>
</comment>
<dbReference type="InterPro" id="IPR027417">
    <property type="entry name" value="P-loop_NTPase"/>
</dbReference>
<accession>A0A098M435</accession>
<dbReference type="Pfam" id="PF01121">
    <property type="entry name" value="CoaE"/>
    <property type="match status" value="1"/>
</dbReference>
<dbReference type="eggNOG" id="COG0237">
    <property type="taxonomic scope" value="Bacteria"/>
</dbReference>
<comment type="subcellular location">
    <subcellularLocation>
        <location evidence="8">Cytoplasm</location>
    </subcellularLocation>
</comment>
<keyword evidence="5 8" id="KW-0418">Kinase</keyword>
<dbReference type="NCBIfam" id="TIGR00152">
    <property type="entry name" value="dephospho-CoA kinase"/>
    <property type="match status" value="1"/>
</dbReference>
<dbReference type="RefSeq" id="WP_036654008.1">
    <property type="nucleotide sequence ID" value="NZ_JQCR01000003.1"/>
</dbReference>
<dbReference type="Gene3D" id="3.40.50.300">
    <property type="entry name" value="P-loop containing nucleotide triphosphate hydrolases"/>
    <property type="match status" value="1"/>
</dbReference>
<dbReference type="HAMAP" id="MF_00376">
    <property type="entry name" value="Dephospho_CoA_kinase"/>
    <property type="match status" value="1"/>
</dbReference>
<comment type="caution">
    <text evidence="10">The sequence shown here is derived from an EMBL/GenBank/DDBJ whole genome shotgun (WGS) entry which is preliminary data.</text>
</comment>
<comment type="catalytic activity">
    <reaction evidence="8">
        <text>3'-dephospho-CoA + ATP = ADP + CoA + H(+)</text>
        <dbReference type="Rhea" id="RHEA:18245"/>
        <dbReference type="ChEBI" id="CHEBI:15378"/>
        <dbReference type="ChEBI" id="CHEBI:30616"/>
        <dbReference type="ChEBI" id="CHEBI:57287"/>
        <dbReference type="ChEBI" id="CHEBI:57328"/>
        <dbReference type="ChEBI" id="CHEBI:456216"/>
        <dbReference type="EC" id="2.7.1.24"/>
    </reaction>
</comment>
<dbReference type="Proteomes" id="UP000029734">
    <property type="component" value="Unassembled WGS sequence"/>
</dbReference>
<sequence length="198" mass="22306">MIMGLTGGIASGKSTVSALFVNKGAKLVDADVIAREVMLPGHQVLAATVRHFGQDILFPDGTLNRAKLGEIVFRDPEAIQTLNDLTHPAIRQEIRSRMQEMDTLEPERLIIVDIPLLFESNLQGMFEEIVVVYVPREVQLARLMERNNWSKEQAEDRLNAQMDIELKRSKASYVIDNSGDLVHTEMQVAKLWDRLGLL</sequence>
<evidence type="ECO:0000256" key="9">
    <source>
        <dbReference type="NCBIfam" id="TIGR00152"/>
    </source>
</evidence>
<keyword evidence="7 8" id="KW-0173">Coenzyme A biosynthesis</keyword>
<dbReference type="GO" id="GO:0015937">
    <property type="term" value="P:coenzyme A biosynthetic process"/>
    <property type="evidence" value="ECO:0007669"/>
    <property type="project" value="UniProtKB-UniRule"/>
</dbReference>
<protein>
    <recommendedName>
        <fullName evidence="8 9">Dephospho-CoA kinase</fullName>
        <ecNumber evidence="8 9">2.7.1.24</ecNumber>
    </recommendedName>
    <alternativeName>
        <fullName evidence="8">Dephosphocoenzyme A kinase</fullName>
    </alternativeName>
</protein>
<dbReference type="OrthoDB" id="9812943at2"/>
<dbReference type="InterPro" id="IPR001977">
    <property type="entry name" value="Depp_CoAkinase"/>
</dbReference>
<keyword evidence="11" id="KW-1185">Reference proteome</keyword>
<dbReference type="STRING" id="268407.PWYN_16285"/>
<gene>
    <name evidence="8" type="primary">coaE</name>
    <name evidence="10" type="ORF">PWYN_16285</name>
</gene>
<organism evidence="10 11">
    <name type="scientific">Paenibacillus wynnii</name>
    <dbReference type="NCBI Taxonomy" id="268407"/>
    <lineage>
        <taxon>Bacteria</taxon>
        <taxon>Bacillati</taxon>
        <taxon>Bacillota</taxon>
        <taxon>Bacilli</taxon>
        <taxon>Bacillales</taxon>
        <taxon>Paenibacillaceae</taxon>
        <taxon>Paenibacillus</taxon>
    </lineage>
</organism>
<dbReference type="CDD" id="cd02022">
    <property type="entry name" value="DPCK"/>
    <property type="match status" value="1"/>
</dbReference>
<keyword evidence="3 8" id="KW-0808">Transferase</keyword>
<evidence type="ECO:0000256" key="6">
    <source>
        <dbReference type="ARBA" id="ARBA00022840"/>
    </source>
</evidence>
<dbReference type="AlphaFoldDB" id="A0A098M435"/>
<dbReference type="GO" id="GO:0005524">
    <property type="term" value="F:ATP binding"/>
    <property type="evidence" value="ECO:0007669"/>
    <property type="project" value="UniProtKB-UniRule"/>
</dbReference>
<dbReference type="EMBL" id="JQCR01000003">
    <property type="protein sequence ID" value="KGE16312.1"/>
    <property type="molecule type" value="Genomic_DNA"/>
</dbReference>
<dbReference type="GO" id="GO:0005737">
    <property type="term" value="C:cytoplasm"/>
    <property type="evidence" value="ECO:0007669"/>
    <property type="project" value="UniProtKB-SubCell"/>
</dbReference>
<evidence type="ECO:0000313" key="11">
    <source>
        <dbReference type="Proteomes" id="UP000029734"/>
    </source>
</evidence>
<comment type="pathway">
    <text evidence="8">Cofactor biosynthesis; coenzyme A biosynthesis; CoA from (R)-pantothenate: step 5/5.</text>
</comment>
<evidence type="ECO:0000256" key="1">
    <source>
        <dbReference type="ARBA" id="ARBA00009018"/>
    </source>
</evidence>
<reference evidence="10 11" key="1">
    <citation type="submission" date="2014-08" db="EMBL/GenBank/DDBJ databases">
        <authorList>
            <person name="den Bakker H.C."/>
        </authorList>
    </citation>
    <scope>NUCLEOTIDE SEQUENCE [LARGE SCALE GENOMIC DNA]</scope>
    <source>
        <strain evidence="10 11">DSM 18334</strain>
    </source>
</reference>
<comment type="function">
    <text evidence="8">Catalyzes the phosphorylation of the 3'-hydroxyl group of dephosphocoenzyme A to form coenzyme A.</text>
</comment>
<dbReference type="SUPFAM" id="SSF52540">
    <property type="entry name" value="P-loop containing nucleoside triphosphate hydrolases"/>
    <property type="match status" value="1"/>
</dbReference>
<dbReference type="EC" id="2.7.1.24" evidence="8 9"/>
<evidence type="ECO:0000256" key="5">
    <source>
        <dbReference type="ARBA" id="ARBA00022777"/>
    </source>
</evidence>
<evidence type="ECO:0000256" key="8">
    <source>
        <dbReference type="HAMAP-Rule" id="MF_00376"/>
    </source>
</evidence>
<proteinExistence type="inferred from homology"/>
<evidence type="ECO:0000256" key="3">
    <source>
        <dbReference type="ARBA" id="ARBA00022679"/>
    </source>
</evidence>
<reference evidence="10 11" key="2">
    <citation type="submission" date="2014-10" db="EMBL/GenBank/DDBJ databases">
        <title>Comparative genomics of the Paenibacillus odorifer group.</title>
        <authorList>
            <person name="Tsai Y.-C."/>
            <person name="Martin N."/>
            <person name="Korlach J."/>
            <person name="Wiedmann M."/>
        </authorList>
    </citation>
    <scope>NUCLEOTIDE SEQUENCE [LARGE SCALE GENOMIC DNA]</scope>
    <source>
        <strain evidence="10 11">DSM 18334</strain>
    </source>
</reference>
<keyword evidence="4 8" id="KW-0547">Nucleotide-binding</keyword>
<evidence type="ECO:0000256" key="2">
    <source>
        <dbReference type="ARBA" id="ARBA00022490"/>
    </source>
</evidence>
<dbReference type="PANTHER" id="PTHR10695:SF46">
    <property type="entry name" value="BIFUNCTIONAL COENZYME A SYNTHASE-RELATED"/>
    <property type="match status" value="1"/>
</dbReference>